<proteinExistence type="predicted"/>
<dbReference type="EMBL" id="OX336137">
    <property type="protein sequence ID" value="CAI2718309.1"/>
    <property type="molecule type" value="Genomic_DNA"/>
</dbReference>
<gene>
    <name evidence="2" type="ORF">NSPWAT_1450</name>
</gene>
<organism evidence="2 3">
    <name type="scientific">Nitrospina watsonii</name>
    <dbReference type="NCBI Taxonomy" id="1323948"/>
    <lineage>
        <taxon>Bacteria</taxon>
        <taxon>Pseudomonadati</taxon>
        <taxon>Nitrospinota/Tectimicrobiota group</taxon>
        <taxon>Nitrospinota</taxon>
        <taxon>Nitrospinia</taxon>
        <taxon>Nitrospinales</taxon>
        <taxon>Nitrospinaceae</taxon>
        <taxon>Nitrospina</taxon>
    </lineage>
</organism>
<sequence length="290" mass="34584">MIREKLNQLIEEISQAQSMDDIYQAKKEYQTVSGEIFEDDKSYEARMGLFLEWFAFDRPLNGSETPLDRLLQNNPDTAANADPSLIEGLKQSRHSLFVLLKSRQDHVVVLDLFEDEKLVVREDEGKLFFNKNDVFEARLLTLQKQNYFTENFCHHPRETYKYILSKVKPLIAAEKADHNALKKMNKEWISLKKEIDGLNRQIEKLSKKLDKTDSESKKESLTQKRDALEAEKLQLEIRFYELQNRMEDWETNQIRLGHRARRFQLMKQLSYMSLKWERYHNVDVKDIYRD</sequence>
<keyword evidence="1" id="KW-0175">Coiled coil</keyword>
<dbReference type="Proteomes" id="UP001157733">
    <property type="component" value="Chromosome"/>
</dbReference>
<feature type="coiled-coil region" evidence="1">
    <location>
        <begin position="181"/>
        <end position="252"/>
    </location>
</feature>
<evidence type="ECO:0000256" key="1">
    <source>
        <dbReference type="SAM" id="Coils"/>
    </source>
</evidence>
<name>A0ABM9HE23_9BACT</name>
<protein>
    <submittedName>
        <fullName evidence="2">Uncharacterized protein</fullName>
    </submittedName>
</protein>
<keyword evidence="3" id="KW-1185">Reference proteome</keyword>
<evidence type="ECO:0000313" key="3">
    <source>
        <dbReference type="Proteomes" id="UP001157733"/>
    </source>
</evidence>
<dbReference type="InterPro" id="IPR058292">
    <property type="entry name" value="DUF7986"/>
</dbReference>
<reference evidence="2 3" key="1">
    <citation type="submission" date="2022-09" db="EMBL/GenBank/DDBJ databases">
        <authorList>
            <person name="Kop L."/>
        </authorList>
    </citation>
    <scope>NUCLEOTIDE SEQUENCE [LARGE SCALE GENOMIC DNA]</scope>
    <source>
        <strain evidence="2 3">347</strain>
    </source>
</reference>
<dbReference type="Pfam" id="PF25948">
    <property type="entry name" value="DUF7986"/>
    <property type="match status" value="1"/>
</dbReference>
<accession>A0ABM9HE23</accession>
<evidence type="ECO:0000313" key="2">
    <source>
        <dbReference type="EMBL" id="CAI2718309.1"/>
    </source>
</evidence>
<dbReference type="RefSeq" id="WP_282011212.1">
    <property type="nucleotide sequence ID" value="NZ_OX336137.1"/>
</dbReference>